<dbReference type="PANTHER" id="PTHR12697">
    <property type="entry name" value="PBS LYASE HEAT-LIKE PROTEIN"/>
    <property type="match status" value="1"/>
</dbReference>
<dbReference type="STRING" id="1817893.AUJ66_00185"/>
<accession>A0A1J4SHF8</accession>
<dbReference type="PANTHER" id="PTHR12697:SF5">
    <property type="entry name" value="DEOXYHYPUSINE HYDROXYLASE"/>
    <property type="match status" value="1"/>
</dbReference>
<organism evidence="1 2">
    <name type="scientific">Candidatus Desantisbacteria bacterium CG1_02_38_46</name>
    <dbReference type="NCBI Taxonomy" id="1817893"/>
    <lineage>
        <taxon>Bacteria</taxon>
        <taxon>Candidatus Desantisiibacteriota</taxon>
    </lineage>
</organism>
<dbReference type="AlphaFoldDB" id="A0A1J4SHF8"/>
<protein>
    <recommendedName>
        <fullName evidence="3">HEAT repeat domain-containing protein</fullName>
    </recommendedName>
</protein>
<dbReference type="SUPFAM" id="SSF48371">
    <property type="entry name" value="ARM repeat"/>
    <property type="match status" value="1"/>
</dbReference>
<proteinExistence type="predicted"/>
<evidence type="ECO:0008006" key="3">
    <source>
        <dbReference type="Google" id="ProtNLM"/>
    </source>
</evidence>
<dbReference type="SMART" id="SM00567">
    <property type="entry name" value="EZ_HEAT"/>
    <property type="match status" value="5"/>
</dbReference>
<dbReference type="InterPro" id="IPR016024">
    <property type="entry name" value="ARM-type_fold"/>
</dbReference>
<dbReference type="Proteomes" id="UP000182278">
    <property type="component" value="Unassembled WGS sequence"/>
</dbReference>
<evidence type="ECO:0000313" key="1">
    <source>
        <dbReference type="EMBL" id="OIN98873.1"/>
    </source>
</evidence>
<dbReference type="EMBL" id="MNUO01000002">
    <property type="protein sequence ID" value="OIN98873.1"/>
    <property type="molecule type" value="Genomic_DNA"/>
</dbReference>
<sequence>MDETEDGQEFTVNLIKSLHLAVANTRIYPRGSEIIKESINKVLDVLTGHLNEHESFILSEARGNLLIDGKEIGIKGVGQTISVDFAFRLAEQGIKSIEFQRGVTFEEVSVFIEGLSKRKQELQEKGGLVGFLGEKKVFNIIINEVVYVAVMKGEEILYKSPDLIAQAGDKAEAVTKVLEENAEVISSIPDKITREGAVRSLAEKVAMLGPEVIRQVLERTASSKVKVLGIKENILRVLTTPKIEEIFTRIADWYIHIMDTMPEGEERDREINRLRQFLDEVISAPVARAAPREIFDKLIQAGVLAKPPPWITEEVEREEEFLEGLLKRNSIALLDTGARKRIPRLIQELCFSNQDETIKALLFKIAENLRADFPEMRALAVKLIAEVVDVLFFRGKEYLMEGVEPLLLSALKKEGEIEVFLELTEALKKRVVQCLMKGKPERSAQIITLFRKFSLPEGDLPVEKREIMEKCSKETAAEIMPILLSDLKSGDELRQSRAASVIAEVGKEAVEMLVKLIEETEDFRTRKILASILRRVGEEARREIIKELQTNSSTEALRRLVGILDEVGAEEMMGHIQTILRHQNPRVRAEVARLLYKMGTPEAEKVLLLGLHDPDPLVCQEIIILLRDRKASAATEGLMKLLKSRNEGVVKESCSALAEIGDERVIPPLIKVLVPGVFSKRSEQARAAAALALKKFPTNKVKQAFAKMVKDKSVVVQRIAKETLGQWKE</sequence>
<dbReference type="InterPro" id="IPR011989">
    <property type="entry name" value="ARM-like"/>
</dbReference>
<reference evidence="1 2" key="1">
    <citation type="journal article" date="2016" name="Environ. Microbiol.">
        <title>Genomic resolution of a cold subsurface aquifer community provides metabolic insights for novel microbes adapted to high CO concentrations.</title>
        <authorList>
            <person name="Probst A.J."/>
            <person name="Castelle C.J."/>
            <person name="Singh A."/>
            <person name="Brown C.T."/>
            <person name="Anantharaman K."/>
            <person name="Sharon I."/>
            <person name="Hug L.A."/>
            <person name="Burstein D."/>
            <person name="Emerson J.B."/>
            <person name="Thomas B.C."/>
            <person name="Banfield J.F."/>
        </authorList>
    </citation>
    <scope>NUCLEOTIDE SEQUENCE [LARGE SCALE GENOMIC DNA]</scope>
    <source>
        <strain evidence="1">CG1_02_38_46</strain>
    </source>
</reference>
<dbReference type="Pfam" id="PF13646">
    <property type="entry name" value="HEAT_2"/>
    <property type="match status" value="1"/>
</dbReference>
<dbReference type="InterPro" id="IPR004155">
    <property type="entry name" value="PBS_lyase_HEAT"/>
</dbReference>
<comment type="caution">
    <text evidence="1">The sequence shown here is derived from an EMBL/GenBank/DDBJ whole genome shotgun (WGS) entry which is preliminary data.</text>
</comment>
<gene>
    <name evidence="1" type="ORF">AUJ66_00185</name>
</gene>
<name>A0A1J4SHF8_9BACT</name>
<dbReference type="GO" id="GO:0016491">
    <property type="term" value="F:oxidoreductase activity"/>
    <property type="evidence" value="ECO:0007669"/>
    <property type="project" value="TreeGrafter"/>
</dbReference>
<dbReference type="Gene3D" id="1.25.10.10">
    <property type="entry name" value="Leucine-rich Repeat Variant"/>
    <property type="match status" value="2"/>
</dbReference>
<evidence type="ECO:0000313" key="2">
    <source>
        <dbReference type="Proteomes" id="UP000182278"/>
    </source>
</evidence>